<reference evidence="2 3" key="1">
    <citation type="submission" date="2017-11" db="EMBL/GenBank/DDBJ databases">
        <title>Genome-resolved metagenomics identifies genetic mobility, metabolic interactions, and unexpected diversity in perchlorate-reducing communities.</title>
        <authorList>
            <person name="Barnum T.P."/>
            <person name="Figueroa I.A."/>
            <person name="Carlstrom C.I."/>
            <person name="Lucas L.N."/>
            <person name="Engelbrektson A.L."/>
            <person name="Coates J.D."/>
        </authorList>
    </citation>
    <scope>NUCLEOTIDE SEQUENCE [LARGE SCALE GENOMIC DNA]</scope>
    <source>
        <strain evidence="2">BM706</strain>
    </source>
</reference>
<dbReference type="Proteomes" id="UP000234857">
    <property type="component" value="Unassembled WGS sequence"/>
</dbReference>
<proteinExistence type="predicted"/>
<evidence type="ECO:0000256" key="1">
    <source>
        <dbReference type="SAM" id="Phobius"/>
    </source>
</evidence>
<comment type="caution">
    <text evidence="2">The sequence shown here is derived from an EMBL/GenBank/DDBJ whole genome shotgun (WGS) entry which is preliminary data.</text>
</comment>
<keyword evidence="1" id="KW-1133">Transmembrane helix</keyword>
<sequence length="140" mass="15901">MHTSGTIKKIDESFIYISYFRKSACSECHNKKACLESDCKEEQIKIEKDKLDFVPEKNMSVKLSIDYYGSPIKLLFLIYGFPVLSLLLTAIIMQSMGIGEPLILLGILLSLIISLSIIKIFEKKLVKEKKIGINVKKQKV</sequence>
<keyword evidence="1" id="KW-0812">Transmembrane</keyword>
<evidence type="ECO:0000313" key="3">
    <source>
        <dbReference type="Proteomes" id="UP000234857"/>
    </source>
</evidence>
<dbReference type="InterPro" id="IPR007359">
    <property type="entry name" value="SigmaE_reg_RseC_MucC"/>
</dbReference>
<feature type="transmembrane region" description="Helical" evidence="1">
    <location>
        <begin position="74"/>
        <end position="96"/>
    </location>
</feature>
<evidence type="ECO:0000313" key="2">
    <source>
        <dbReference type="EMBL" id="PLX16870.1"/>
    </source>
</evidence>
<dbReference type="AlphaFoldDB" id="A0A2N5ZDX8"/>
<protein>
    <recommendedName>
        <fullName evidence="4">Fis family transcriptional regulator</fullName>
    </recommendedName>
</protein>
<organism evidence="2 3">
    <name type="scientific">Muiribacterium halophilum</name>
    <dbReference type="NCBI Taxonomy" id="2053465"/>
    <lineage>
        <taxon>Bacteria</taxon>
        <taxon>Candidatus Muiribacteriota</taxon>
        <taxon>Candidatus Muiribacteriia</taxon>
        <taxon>Candidatus Muiribacteriales</taxon>
        <taxon>Candidatus Muiribacteriaceae</taxon>
        <taxon>Candidatus Muiribacterium</taxon>
    </lineage>
</organism>
<dbReference type="EMBL" id="PKTG01000102">
    <property type="protein sequence ID" value="PLX16870.1"/>
    <property type="molecule type" value="Genomic_DNA"/>
</dbReference>
<dbReference type="PANTHER" id="PTHR35867:SF1">
    <property type="entry name" value="PROTEIN RSEC"/>
    <property type="match status" value="1"/>
</dbReference>
<name>A0A2N5ZDX8_MUIH1</name>
<feature type="transmembrane region" description="Helical" evidence="1">
    <location>
        <begin position="102"/>
        <end position="121"/>
    </location>
</feature>
<keyword evidence="1" id="KW-0472">Membrane</keyword>
<accession>A0A2N5ZDX8</accession>
<gene>
    <name evidence="2" type="ORF">C0601_09085</name>
</gene>
<dbReference type="PANTHER" id="PTHR35867">
    <property type="entry name" value="PROTEIN RSEC"/>
    <property type="match status" value="1"/>
</dbReference>
<evidence type="ECO:0008006" key="4">
    <source>
        <dbReference type="Google" id="ProtNLM"/>
    </source>
</evidence>
<dbReference type="Pfam" id="PF04246">
    <property type="entry name" value="RseC_MucC"/>
    <property type="match status" value="1"/>
</dbReference>